<feature type="domain" description="Tetrapyrrole biosynthesis uroporphyrinogen III synthase" evidence="1">
    <location>
        <begin position="15"/>
        <end position="231"/>
    </location>
</feature>
<dbReference type="Proteomes" id="UP001157914">
    <property type="component" value="Unassembled WGS sequence"/>
</dbReference>
<dbReference type="Gene3D" id="3.40.50.10090">
    <property type="match status" value="2"/>
</dbReference>
<dbReference type="Pfam" id="PF02602">
    <property type="entry name" value="HEM4"/>
    <property type="match status" value="1"/>
</dbReference>
<proteinExistence type="predicted"/>
<dbReference type="InterPro" id="IPR036108">
    <property type="entry name" value="4pyrrol_syn_uPrphyn_synt_sf"/>
</dbReference>
<dbReference type="SUPFAM" id="SSF69618">
    <property type="entry name" value="HemD-like"/>
    <property type="match status" value="1"/>
</dbReference>
<keyword evidence="3" id="KW-1185">Reference proteome</keyword>
<dbReference type="RefSeq" id="WP_155189668.1">
    <property type="nucleotide sequence ID" value="NZ_BAAAEA010000004.1"/>
</dbReference>
<accession>A0ABY1P7S7</accession>
<evidence type="ECO:0000259" key="1">
    <source>
        <dbReference type="Pfam" id="PF02602"/>
    </source>
</evidence>
<dbReference type="InterPro" id="IPR003754">
    <property type="entry name" value="4pyrrol_synth_uPrphyn_synth"/>
</dbReference>
<evidence type="ECO:0000313" key="3">
    <source>
        <dbReference type="Proteomes" id="UP001157914"/>
    </source>
</evidence>
<dbReference type="CDD" id="cd06578">
    <property type="entry name" value="HemD"/>
    <property type="match status" value="1"/>
</dbReference>
<organism evidence="2 3">
    <name type="scientific">Roseibium denhamense</name>
    <dbReference type="NCBI Taxonomy" id="76305"/>
    <lineage>
        <taxon>Bacteria</taxon>
        <taxon>Pseudomonadati</taxon>
        <taxon>Pseudomonadota</taxon>
        <taxon>Alphaproteobacteria</taxon>
        <taxon>Hyphomicrobiales</taxon>
        <taxon>Stappiaceae</taxon>
        <taxon>Roseibium</taxon>
    </lineage>
</organism>
<sequence length="238" mass="25304">MRFLITRPQPECRKTADILRGRGHEADEAPMLSAEPIPFELPDAGQGTALAFSSQRAVYALNGAARAGHLRQYPVFAVGDATANACREAGYQTVLSANGDLTALARTILQAADDFAVQQVLYFAAQDRAGDLAGLLQVEGIPCQTVETYRMVTVPTLPAEILTNLSGGIYDGVLVYSRRTSEAFASALSQSKGTYGIGKLPVYALSTRAGAPLSDVAHLKISPHPREDALLDLVLGKC</sequence>
<comment type="caution">
    <text evidence="2">The sequence shown here is derived from an EMBL/GenBank/DDBJ whole genome shotgun (WGS) entry which is preliminary data.</text>
</comment>
<reference evidence="2 3" key="1">
    <citation type="submission" date="2017-05" db="EMBL/GenBank/DDBJ databases">
        <authorList>
            <person name="Varghese N."/>
            <person name="Submissions S."/>
        </authorList>
    </citation>
    <scope>NUCLEOTIDE SEQUENCE [LARGE SCALE GENOMIC DNA]</scope>
    <source>
        <strain evidence="2 3">DSM 15949</strain>
    </source>
</reference>
<gene>
    <name evidence="2" type="ORF">SAMN06265374_2925</name>
</gene>
<name>A0ABY1P7S7_9HYPH</name>
<protein>
    <submittedName>
        <fullName evidence="2">Uroporphyrinogen-III synthase</fullName>
    </submittedName>
</protein>
<dbReference type="EMBL" id="FXTT01000004">
    <property type="protein sequence ID" value="SMP28450.1"/>
    <property type="molecule type" value="Genomic_DNA"/>
</dbReference>
<evidence type="ECO:0000313" key="2">
    <source>
        <dbReference type="EMBL" id="SMP28450.1"/>
    </source>
</evidence>